<dbReference type="AlphaFoldDB" id="A0A4P9CCW2"/>
<dbReference type="Proteomes" id="UP000218387">
    <property type="component" value="Chromosome"/>
</dbReference>
<evidence type="ECO:0000259" key="1">
    <source>
        <dbReference type="Pfam" id="PF03432"/>
    </source>
</evidence>
<dbReference type="KEGG" id="emt:CPZ25_015755"/>
<evidence type="ECO:0000313" key="2">
    <source>
        <dbReference type="EMBL" id="QCT72721.1"/>
    </source>
</evidence>
<organism evidence="2 3">
    <name type="scientific">Eubacterium maltosivorans</name>
    <dbReference type="NCBI Taxonomy" id="2041044"/>
    <lineage>
        <taxon>Bacteria</taxon>
        <taxon>Bacillati</taxon>
        <taxon>Bacillota</taxon>
        <taxon>Clostridia</taxon>
        <taxon>Eubacteriales</taxon>
        <taxon>Eubacteriaceae</taxon>
        <taxon>Eubacterium</taxon>
    </lineage>
</organism>
<name>A0A4P9CCW2_EUBML</name>
<proteinExistence type="predicted"/>
<accession>A0A4P9CCW2</accession>
<dbReference type="InterPro" id="IPR005094">
    <property type="entry name" value="Endonuclease_MobA/VirD2"/>
</dbReference>
<keyword evidence="3" id="KW-1185">Reference proteome</keyword>
<dbReference type="Pfam" id="PF03432">
    <property type="entry name" value="Relaxase"/>
    <property type="match status" value="1"/>
</dbReference>
<dbReference type="EMBL" id="CP029487">
    <property type="protein sequence ID" value="QCT72721.1"/>
    <property type="molecule type" value="Genomic_DNA"/>
</dbReference>
<protein>
    <submittedName>
        <fullName evidence="2">Relaxase</fullName>
    </submittedName>
</protein>
<dbReference type="RefSeq" id="WP_096919215.1">
    <property type="nucleotide sequence ID" value="NZ_CP029487.1"/>
</dbReference>
<evidence type="ECO:0000313" key="3">
    <source>
        <dbReference type="Proteomes" id="UP000218387"/>
    </source>
</evidence>
<sequence>MATTKIWDIRGRLDRVVDYAKNPDKTKNKNYGVADVQALRDVMDYVSQDIKTERQFYVTGLNCSPETAREEMTITQKQYRKEGGIIAYHAYQSFKPGEVTPEIAHEIGVKLAEELWGSRFEVIVATHIDKAHIHNHMVLNAVSFADGLRYYDNKETYRKMREVSDRLCLEYKLSVIQKTMNKSMQYGEWRAEQEGKPTWRGLILKDLDATISESVTLRQFLYRLRQKGYAIKYDAKYFTLKPPGKARYVRIDRQYPEYRLDNIEQRIFKQQQIKQYRPGPKAAKKKMLLHGSFEKARHTSGLRGLYLYYCFKLGVFQKKKDREAGALPFLYREDIRKMEQISQEACFLCRHQINTMDELAAHKIENEQQIKKLCTERKKLWNRTQRTPDEKEVTKIKADIAGLSAQIKALRKEVKYCDGIAARSMPMKEKIKAVKLEEKNKGKEHTKNEYKR</sequence>
<reference evidence="2 3" key="1">
    <citation type="submission" date="2018-05" db="EMBL/GenBank/DDBJ databases">
        <title>Genome comparison of Eubacterium sp.</title>
        <authorList>
            <person name="Feng Y."/>
            <person name="Sanchez-Andrea I."/>
            <person name="Stams A.J.M."/>
            <person name="De Vos W.M."/>
        </authorList>
    </citation>
    <scope>NUCLEOTIDE SEQUENCE [LARGE SCALE GENOMIC DNA]</scope>
    <source>
        <strain evidence="2 3">YI</strain>
    </source>
</reference>
<gene>
    <name evidence="2" type="ORF">CPZ25_015755</name>
</gene>
<feature type="domain" description="MobA/VirD2-like nuclease" evidence="1">
    <location>
        <begin position="45"/>
        <end position="173"/>
    </location>
</feature>